<comment type="catalytic activity">
    <reaction evidence="3">
        <text>S-methyl-5'-thioinosine + phosphate = 5-(methylsulfanyl)-alpha-D-ribose 1-phosphate + hypoxanthine</text>
        <dbReference type="Rhea" id="RHEA:30643"/>
        <dbReference type="ChEBI" id="CHEBI:17368"/>
        <dbReference type="ChEBI" id="CHEBI:43474"/>
        <dbReference type="ChEBI" id="CHEBI:48595"/>
        <dbReference type="ChEBI" id="CHEBI:58533"/>
        <dbReference type="EC" id="2.4.2.44"/>
    </reaction>
</comment>
<keyword evidence="6" id="KW-1185">Reference proteome</keyword>
<keyword evidence="3" id="KW-0660">Purine salvage</keyword>
<dbReference type="Proteomes" id="UP000264002">
    <property type="component" value="Unassembled WGS sequence"/>
</dbReference>
<comment type="caution">
    <text evidence="5">The sequence shown here is derived from an EMBL/GenBank/DDBJ whole genome shotgun (WGS) entry which is preliminary data.</text>
</comment>
<sequence>MPHCRKAIIGGTGVGSLANLSGPFPVETIYGVVETYRFILSGEEILFLPRHGRAHTTPPHAINYRAQMKAIQQEGVSHIFALLTSGSMDEAVVEGSIVVIEDFLDFTSGRQKTFFDGKDNTVAHVDMHDPYCKNLRSLFIQTAQARDLPIHTKGVYVCTEGPRFEGKAEIAMFQKLGGTLVGMTGLPEMFLAKELGMCYAAIGLISNMACGIKDENLAQIDHGQRVAAAKDSVLQVINSIFTSQLLTQDSCNCSHAVLQI</sequence>
<keyword evidence="2 3" id="KW-0808">Transferase</keyword>
<feature type="binding site" evidence="3">
    <location>
        <position position="12"/>
    </location>
    <ligand>
        <name>phosphate</name>
        <dbReference type="ChEBI" id="CHEBI:43474"/>
    </ligand>
</feature>
<reference evidence="5 6" key="2">
    <citation type="submission" date="2018-09" db="EMBL/GenBank/DDBJ databases">
        <title>Genome of Sphaerochaeta halotolerans strain 4-11.</title>
        <authorList>
            <person name="Nazina T.N."/>
            <person name="Sokolova D.S."/>
        </authorList>
    </citation>
    <scope>NUCLEOTIDE SEQUENCE [LARGE SCALE GENOMIC DNA]</scope>
    <source>
        <strain evidence="5 6">4-11</strain>
    </source>
</reference>
<dbReference type="GO" id="GO:0005829">
    <property type="term" value="C:cytosol"/>
    <property type="evidence" value="ECO:0007669"/>
    <property type="project" value="TreeGrafter"/>
</dbReference>
<feature type="site" description="Important for substrate specificity" evidence="3">
    <location>
        <position position="220"/>
    </location>
</feature>
<evidence type="ECO:0000256" key="3">
    <source>
        <dbReference type="HAMAP-Rule" id="MF_01963"/>
    </source>
</evidence>
<keyword evidence="1 3" id="KW-0328">Glycosyltransferase</keyword>
<comment type="similarity">
    <text evidence="3">Belongs to the PNP/MTAP phosphorylase family. MTAP subfamily.</text>
</comment>
<proteinExistence type="inferred from homology"/>
<evidence type="ECO:0000256" key="2">
    <source>
        <dbReference type="ARBA" id="ARBA00022679"/>
    </source>
</evidence>
<comment type="subunit">
    <text evidence="3">Homotrimer.</text>
</comment>
<dbReference type="EC" id="2.4.2.44" evidence="3"/>
<accession>A0A372MG32</accession>
<evidence type="ECO:0000256" key="1">
    <source>
        <dbReference type="ARBA" id="ARBA00022676"/>
    </source>
</evidence>
<feature type="binding site" evidence="3">
    <location>
        <position position="183"/>
    </location>
    <ligand>
        <name>substrate</name>
    </ligand>
</feature>
<dbReference type="Pfam" id="PF01048">
    <property type="entry name" value="PNP_UDP_1"/>
    <property type="match status" value="1"/>
</dbReference>
<dbReference type="InterPro" id="IPR035994">
    <property type="entry name" value="Nucleoside_phosphorylase_sf"/>
</dbReference>
<dbReference type="GO" id="GO:0019509">
    <property type="term" value="P:L-methionine salvage from methylthioadenosine"/>
    <property type="evidence" value="ECO:0007669"/>
    <property type="project" value="TreeGrafter"/>
</dbReference>
<feature type="domain" description="Nucleoside phosphorylase" evidence="4">
    <location>
        <begin position="7"/>
        <end position="239"/>
    </location>
</feature>
<comment type="caution">
    <text evidence="3">Lacks conserved residue(s) required for the propagation of feature annotation.</text>
</comment>
<dbReference type="AlphaFoldDB" id="A0A372MG32"/>
<dbReference type="InterPro" id="IPR010044">
    <property type="entry name" value="MTAP"/>
</dbReference>
<protein>
    <recommendedName>
        <fullName evidence="3">Probable S-methyl-5'-thioinosine phosphorylase</fullName>
        <ecNumber evidence="3">2.4.2.44</ecNumber>
    </recommendedName>
    <alternativeName>
        <fullName evidence="3">5'-methylthioinosine phosphorylase</fullName>
        <shortName evidence="3">MTI phosphorylase</shortName>
        <shortName evidence="3">MTIP</shortName>
    </alternativeName>
</protein>
<dbReference type="SUPFAM" id="SSF53167">
    <property type="entry name" value="Purine and uridine phosphorylases"/>
    <property type="match status" value="1"/>
</dbReference>
<dbReference type="Gene3D" id="3.40.50.1580">
    <property type="entry name" value="Nucleoside phosphorylase domain"/>
    <property type="match status" value="1"/>
</dbReference>
<name>A0A372MG32_9SPIR</name>
<dbReference type="RefSeq" id="WP_117330906.1">
    <property type="nucleotide sequence ID" value="NZ_QUWK01000010.1"/>
</dbReference>
<dbReference type="PANTHER" id="PTHR42679">
    <property type="entry name" value="S-METHYL-5'-THIOADENOSINE PHOSPHORYLASE"/>
    <property type="match status" value="1"/>
</dbReference>
<dbReference type="EMBL" id="QUWK01000010">
    <property type="protein sequence ID" value="RFU94338.1"/>
    <property type="molecule type" value="Genomic_DNA"/>
</dbReference>
<feature type="binding site" evidence="3">
    <location>
        <begin position="50"/>
        <end position="51"/>
    </location>
    <ligand>
        <name>phosphate</name>
        <dbReference type="ChEBI" id="CHEBI:43474"/>
    </ligand>
</feature>
<evidence type="ECO:0000313" key="6">
    <source>
        <dbReference type="Proteomes" id="UP000264002"/>
    </source>
</evidence>
<evidence type="ECO:0000313" key="5">
    <source>
        <dbReference type="EMBL" id="RFU94338.1"/>
    </source>
</evidence>
<dbReference type="PANTHER" id="PTHR42679:SF2">
    <property type="entry name" value="S-METHYL-5'-THIOADENOSINE PHOSPHORYLASE"/>
    <property type="match status" value="1"/>
</dbReference>
<comment type="miscellaneous">
    <text evidence="3">Although this enzyme belongs to the family of MTA phosphorylases based on sequence homology, it has been shown that conserved amino acid substitutions in the substrate binding pocket convert the substrate specificity of this enzyme from 6-aminopurines to 6-oxopurines.</text>
</comment>
<organism evidence="5 6">
    <name type="scientific">Sphaerochaeta halotolerans</name>
    <dbReference type="NCBI Taxonomy" id="2293840"/>
    <lineage>
        <taxon>Bacteria</taxon>
        <taxon>Pseudomonadati</taxon>
        <taxon>Spirochaetota</taxon>
        <taxon>Spirochaetia</taxon>
        <taxon>Spirochaetales</taxon>
        <taxon>Sphaerochaetaceae</taxon>
        <taxon>Sphaerochaeta</taxon>
    </lineage>
</organism>
<dbReference type="UniPathway" id="UPA00606"/>
<feature type="binding site" evidence="3">
    <location>
        <position position="184"/>
    </location>
    <ligand>
        <name>phosphate</name>
        <dbReference type="ChEBI" id="CHEBI:43474"/>
    </ligand>
</feature>
<comment type="function">
    <text evidence="3">Catalyzes the reversible phosphorylation of S-methyl-5'-thioinosine (MTI) to hypoxanthine and 5-methylthioribose-1-phosphate. Involved in the breakdown of S-methyl-5'-thioadenosine (MTA), a major by-product of polyamine biosynthesis. Catabolism of (MTA) occurs via deamination to MTI and phosphorolysis to hypoxanthine.</text>
</comment>
<feature type="binding site" evidence="3">
    <location>
        <begin position="207"/>
        <end position="209"/>
    </location>
    <ligand>
        <name>substrate</name>
    </ligand>
</feature>
<reference evidence="6" key="1">
    <citation type="submission" date="2018-08" db="EMBL/GenBank/DDBJ databases">
        <authorList>
            <person name="Grouzdev D.S."/>
            <person name="Krutkina M.S."/>
        </authorList>
    </citation>
    <scope>NUCLEOTIDE SEQUENCE [LARGE SCALE GENOMIC DNA]</scope>
    <source>
        <strain evidence="6">4-11</strain>
    </source>
</reference>
<evidence type="ECO:0000259" key="4">
    <source>
        <dbReference type="Pfam" id="PF01048"/>
    </source>
</evidence>
<feature type="site" description="Important for substrate specificity" evidence="3">
    <location>
        <position position="165"/>
    </location>
</feature>
<dbReference type="HAMAP" id="MF_01963">
    <property type="entry name" value="MTAP"/>
    <property type="match status" value="1"/>
</dbReference>
<dbReference type="GO" id="GO:0006166">
    <property type="term" value="P:purine ribonucleoside salvage"/>
    <property type="evidence" value="ECO:0007669"/>
    <property type="project" value="UniProtKB-UniRule"/>
</dbReference>
<dbReference type="NCBIfam" id="NF006599">
    <property type="entry name" value="PRK09136.1"/>
    <property type="match status" value="1"/>
</dbReference>
<gene>
    <name evidence="5" type="ORF">DYP60_10215</name>
</gene>
<dbReference type="CDD" id="cd09010">
    <property type="entry name" value="MTAP_SsMTAPII_like_MTIP"/>
    <property type="match status" value="1"/>
</dbReference>
<comment type="pathway">
    <text evidence="3">Purine metabolism; purine nucleoside salvage.</text>
</comment>
<dbReference type="InterPro" id="IPR000845">
    <property type="entry name" value="Nucleoside_phosphorylase_d"/>
</dbReference>
<dbReference type="GO" id="GO:0017061">
    <property type="term" value="F:S-methyl-5-thioadenosine phosphorylase activity"/>
    <property type="evidence" value="ECO:0007669"/>
    <property type="project" value="InterPro"/>
</dbReference>